<evidence type="ECO:0000256" key="2">
    <source>
        <dbReference type="SAM" id="Phobius"/>
    </source>
</evidence>
<name>A0A2T2ZU57_9PEZI</name>
<keyword evidence="2" id="KW-0812">Transmembrane</keyword>
<feature type="region of interest" description="Disordered" evidence="1">
    <location>
        <begin position="45"/>
        <end position="65"/>
    </location>
</feature>
<keyword evidence="4" id="KW-1185">Reference proteome</keyword>
<protein>
    <submittedName>
        <fullName evidence="3">Uncharacterized protein</fullName>
    </submittedName>
</protein>
<gene>
    <name evidence="3" type="ORF">BD289DRAFT_486715</name>
</gene>
<reference evidence="3 4" key="1">
    <citation type="journal article" date="2018" name="Mycol. Prog.">
        <title>Coniella lustricola, a new species from submerged detritus.</title>
        <authorList>
            <person name="Raudabaugh D.B."/>
            <person name="Iturriaga T."/>
            <person name="Carver A."/>
            <person name="Mondo S."/>
            <person name="Pangilinan J."/>
            <person name="Lipzen A."/>
            <person name="He G."/>
            <person name="Amirebrahimi M."/>
            <person name="Grigoriev I.V."/>
            <person name="Miller A.N."/>
        </authorList>
    </citation>
    <scope>NUCLEOTIDE SEQUENCE [LARGE SCALE GENOMIC DNA]</scope>
    <source>
        <strain evidence="3 4">B22-T-1</strain>
    </source>
</reference>
<organism evidence="3 4">
    <name type="scientific">Coniella lustricola</name>
    <dbReference type="NCBI Taxonomy" id="2025994"/>
    <lineage>
        <taxon>Eukaryota</taxon>
        <taxon>Fungi</taxon>
        <taxon>Dikarya</taxon>
        <taxon>Ascomycota</taxon>
        <taxon>Pezizomycotina</taxon>
        <taxon>Sordariomycetes</taxon>
        <taxon>Sordariomycetidae</taxon>
        <taxon>Diaporthales</taxon>
        <taxon>Schizoparmaceae</taxon>
        <taxon>Coniella</taxon>
    </lineage>
</organism>
<evidence type="ECO:0000313" key="3">
    <source>
        <dbReference type="EMBL" id="PSR76893.1"/>
    </source>
</evidence>
<keyword evidence="2" id="KW-1133">Transmembrane helix</keyword>
<dbReference type="AlphaFoldDB" id="A0A2T2ZU57"/>
<evidence type="ECO:0000256" key="1">
    <source>
        <dbReference type="SAM" id="MobiDB-lite"/>
    </source>
</evidence>
<dbReference type="Proteomes" id="UP000241462">
    <property type="component" value="Unassembled WGS sequence"/>
</dbReference>
<dbReference type="EMBL" id="KZ678687">
    <property type="protein sequence ID" value="PSR76893.1"/>
    <property type="molecule type" value="Genomic_DNA"/>
</dbReference>
<feature type="transmembrane region" description="Helical" evidence="2">
    <location>
        <begin position="12"/>
        <end position="37"/>
    </location>
</feature>
<accession>A0A2T2ZU57</accession>
<proteinExistence type="predicted"/>
<feature type="compositionally biased region" description="Acidic residues" evidence="1">
    <location>
        <begin position="122"/>
        <end position="134"/>
    </location>
</feature>
<evidence type="ECO:0000313" key="4">
    <source>
        <dbReference type="Proteomes" id="UP000241462"/>
    </source>
</evidence>
<dbReference type="OrthoDB" id="4775599at2759"/>
<dbReference type="InParanoid" id="A0A2T2ZU57"/>
<sequence>MSSVTPTRHTTLSVWICIMVPFALIISAALLASLIYCTKHRQKAKGNADEEGSATTNNGTTSNTTGMAMLAGGRGTVLIVRPGGREGGSSSAIRIGDSEGLNELGEAPPPYKVAGRHKRVGEDEDGSEDGASGEEVEVVLPVQVVEMAGAGAGAGESAGESAPAHPPAYDALARTQPTAVAGVTLPVASV</sequence>
<feature type="compositionally biased region" description="Low complexity" evidence="1">
    <location>
        <begin position="53"/>
        <end position="65"/>
    </location>
</feature>
<keyword evidence="2" id="KW-0472">Membrane</keyword>
<feature type="region of interest" description="Disordered" evidence="1">
    <location>
        <begin position="83"/>
        <end position="134"/>
    </location>
</feature>